<evidence type="ECO:0000313" key="1">
    <source>
        <dbReference type="EMBL" id="KAK7263573.1"/>
    </source>
</evidence>
<proteinExistence type="predicted"/>
<organism evidence="1 2">
    <name type="scientific">Clitoria ternatea</name>
    <name type="common">Butterfly pea</name>
    <dbReference type="NCBI Taxonomy" id="43366"/>
    <lineage>
        <taxon>Eukaryota</taxon>
        <taxon>Viridiplantae</taxon>
        <taxon>Streptophyta</taxon>
        <taxon>Embryophyta</taxon>
        <taxon>Tracheophyta</taxon>
        <taxon>Spermatophyta</taxon>
        <taxon>Magnoliopsida</taxon>
        <taxon>eudicotyledons</taxon>
        <taxon>Gunneridae</taxon>
        <taxon>Pentapetalae</taxon>
        <taxon>rosids</taxon>
        <taxon>fabids</taxon>
        <taxon>Fabales</taxon>
        <taxon>Fabaceae</taxon>
        <taxon>Papilionoideae</taxon>
        <taxon>50 kb inversion clade</taxon>
        <taxon>NPAAA clade</taxon>
        <taxon>indigoferoid/millettioid clade</taxon>
        <taxon>Phaseoleae</taxon>
        <taxon>Clitoria</taxon>
    </lineage>
</organism>
<protein>
    <submittedName>
        <fullName evidence="1">Uncharacterized protein</fullName>
    </submittedName>
</protein>
<accession>A0AAN9I141</accession>
<dbReference type="EMBL" id="JAYKXN010000008">
    <property type="protein sequence ID" value="KAK7263573.1"/>
    <property type="molecule type" value="Genomic_DNA"/>
</dbReference>
<name>A0AAN9I141_CLITE</name>
<reference evidence="1 2" key="1">
    <citation type="submission" date="2024-01" db="EMBL/GenBank/DDBJ databases">
        <title>The genomes of 5 underutilized Papilionoideae crops provide insights into root nodulation and disease resistance.</title>
        <authorList>
            <person name="Yuan L."/>
        </authorList>
    </citation>
    <scope>NUCLEOTIDE SEQUENCE [LARGE SCALE GENOMIC DNA]</scope>
    <source>
        <strain evidence="1">LY-2023</strain>
        <tissue evidence="1">Leaf</tissue>
    </source>
</reference>
<keyword evidence="2" id="KW-1185">Reference proteome</keyword>
<evidence type="ECO:0000313" key="2">
    <source>
        <dbReference type="Proteomes" id="UP001359559"/>
    </source>
</evidence>
<comment type="caution">
    <text evidence="1">The sequence shown here is derived from an EMBL/GenBank/DDBJ whole genome shotgun (WGS) entry which is preliminary data.</text>
</comment>
<dbReference type="Proteomes" id="UP001359559">
    <property type="component" value="Unassembled WGS sequence"/>
</dbReference>
<sequence>MECASSLIKRAITSVTPLLLAKPLLFPSPPLLRARQCSNLSSSLASIFTLVVATGRSLGGSHPLAVDVSVNRRAIVIHVRYKLRKGFRKIHLSGNLKRSSVGK</sequence>
<dbReference type="AlphaFoldDB" id="A0AAN9I141"/>
<gene>
    <name evidence="1" type="ORF">RJT34_31165</name>
</gene>